<comment type="pathway">
    <text evidence="1">Nucleotide-sugar biosynthesis; UDP-alpha-D-glucuronate biosynthesis; UDP-alpha-D-glucuronate from UDP-alpha-D-glucose: step 1/1.</text>
</comment>
<protein>
    <recommendedName>
        <fullName evidence="4 8">UDP-glucose 6-dehydrogenase</fullName>
        <ecNumber evidence="3 8">1.1.1.22</ecNumber>
    </recommendedName>
</protein>
<comment type="similarity">
    <text evidence="2 8">Belongs to the UDP-glucose/GDP-mannose dehydrogenase family.</text>
</comment>
<dbReference type="SMART" id="SM00984">
    <property type="entry name" value="UDPG_MGDP_dh_C"/>
    <property type="match status" value="1"/>
</dbReference>
<dbReference type="GO" id="GO:0000271">
    <property type="term" value="P:polysaccharide biosynthetic process"/>
    <property type="evidence" value="ECO:0007669"/>
    <property type="project" value="InterPro"/>
</dbReference>
<dbReference type="InterPro" id="IPR014027">
    <property type="entry name" value="UDP-Glc/GDP-Man_DH_C"/>
</dbReference>
<dbReference type="EMBL" id="DRWX01000065">
    <property type="protein sequence ID" value="HHM95843.1"/>
    <property type="molecule type" value="Genomic_DNA"/>
</dbReference>
<dbReference type="InterPro" id="IPR001732">
    <property type="entry name" value="UDP-Glc/GDP-Man_DH_N"/>
</dbReference>
<keyword evidence="6 8" id="KW-0520">NAD</keyword>
<dbReference type="SUPFAM" id="SSF51735">
    <property type="entry name" value="NAD(P)-binding Rossmann-fold domains"/>
    <property type="match status" value="1"/>
</dbReference>
<evidence type="ECO:0000259" key="12">
    <source>
        <dbReference type="SMART" id="SM00984"/>
    </source>
</evidence>
<evidence type="ECO:0000313" key="13">
    <source>
        <dbReference type="EMBL" id="HHM95843.1"/>
    </source>
</evidence>
<feature type="binding site" evidence="11">
    <location>
        <position position="122"/>
    </location>
    <ligand>
        <name>NAD(+)</name>
        <dbReference type="ChEBI" id="CHEBI:57540"/>
    </ligand>
</feature>
<feature type="binding site" evidence="10">
    <location>
        <begin position="250"/>
        <end position="254"/>
    </location>
    <ligand>
        <name>substrate</name>
    </ligand>
</feature>
<evidence type="ECO:0000256" key="4">
    <source>
        <dbReference type="ARBA" id="ARBA00015132"/>
    </source>
</evidence>
<feature type="active site" description="Nucleophile" evidence="9">
    <location>
        <position position="261"/>
    </location>
</feature>
<sequence length="432" mass="47296">MATIAIVGLGYVGLVYGGAFADLGNSVRGVDIDAEKIAKLREGIVPIYEPGLNELIRRNLEAQRLHFTTDYAEAIADAEFVFICVGTPSTVDGDADMRAVRAAAEAIGRHLRGHTIIVNKSTMPIGSGDFVSTLIEQVRPPDATFAVVSNPEFLREGSAVHDVFHPSRIVLGAEDREAAERVAELYRVLNAPILITDRRTAEMIKYASNAILATRISFINEIAQICEQVGADVKVVAQGMGYDPRIGPLFLEAGLGFGGSCFPKDVRALAYMAEEVGCHPQLLHAVLEINQDQRRRFVRKLQELLGDLHGRPLALWGLAFKQDTDDVRESPALDVLRMLLQRGAVVTAYDPAAMANAAREVPEARYVPDPYTAVTGADALLIATPWNEFKQADLRRVRELMRTPIILDGRNIYEPAEVRSLGFIYIGVGRGH</sequence>
<dbReference type="Pfam" id="PF00984">
    <property type="entry name" value="UDPG_MGDP_dh"/>
    <property type="match status" value="1"/>
</dbReference>
<dbReference type="Pfam" id="PF03720">
    <property type="entry name" value="UDPG_MGDP_dh_C"/>
    <property type="match status" value="1"/>
</dbReference>
<dbReference type="GO" id="GO:0051287">
    <property type="term" value="F:NAD binding"/>
    <property type="evidence" value="ECO:0007669"/>
    <property type="project" value="InterPro"/>
</dbReference>
<feature type="binding site" evidence="11">
    <location>
        <position position="31"/>
    </location>
    <ligand>
        <name>NAD(+)</name>
        <dbReference type="ChEBI" id="CHEBI:57540"/>
    </ligand>
</feature>
<comment type="catalytic activity">
    <reaction evidence="7 8">
        <text>UDP-alpha-D-glucose + 2 NAD(+) + H2O = UDP-alpha-D-glucuronate + 2 NADH + 3 H(+)</text>
        <dbReference type="Rhea" id="RHEA:23596"/>
        <dbReference type="ChEBI" id="CHEBI:15377"/>
        <dbReference type="ChEBI" id="CHEBI:15378"/>
        <dbReference type="ChEBI" id="CHEBI:57540"/>
        <dbReference type="ChEBI" id="CHEBI:57945"/>
        <dbReference type="ChEBI" id="CHEBI:58052"/>
        <dbReference type="ChEBI" id="CHEBI:58885"/>
        <dbReference type="EC" id="1.1.1.22"/>
    </reaction>
</comment>
<dbReference type="InterPro" id="IPR008927">
    <property type="entry name" value="6-PGluconate_DH-like_C_sf"/>
</dbReference>
<evidence type="ECO:0000256" key="2">
    <source>
        <dbReference type="ARBA" id="ARBA00006601"/>
    </source>
</evidence>
<dbReference type="PANTHER" id="PTHR43750">
    <property type="entry name" value="UDP-GLUCOSE 6-DEHYDROGENASE TUAD"/>
    <property type="match status" value="1"/>
</dbReference>
<feature type="binding site" evidence="10">
    <location>
        <position position="258"/>
    </location>
    <ligand>
        <name>substrate</name>
    </ligand>
</feature>
<evidence type="ECO:0000256" key="1">
    <source>
        <dbReference type="ARBA" id="ARBA00004701"/>
    </source>
</evidence>
<evidence type="ECO:0000256" key="8">
    <source>
        <dbReference type="PIRNR" id="PIRNR000124"/>
    </source>
</evidence>
<evidence type="ECO:0000256" key="3">
    <source>
        <dbReference type="ARBA" id="ARBA00012954"/>
    </source>
</evidence>
<dbReference type="Gene3D" id="1.20.5.100">
    <property type="entry name" value="Cytochrome c1, transmembrane anchor, C-terminal"/>
    <property type="match status" value="1"/>
</dbReference>
<feature type="binding site" evidence="10">
    <location>
        <begin position="153"/>
        <end position="156"/>
    </location>
    <ligand>
        <name>substrate</name>
    </ligand>
</feature>
<dbReference type="Pfam" id="PF03721">
    <property type="entry name" value="UDPG_MGDP_dh_N"/>
    <property type="match status" value="1"/>
</dbReference>
<dbReference type="EC" id="1.1.1.22" evidence="3 8"/>
<feature type="binding site" evidence="11">
    <location>
        <position position="328"/>
    </location>
    <ligand>
        <name>NAD(+)</name>
        <dbReference type="ChEBI" id="CHEBI:57540"/>
    </ligand>
</feature>
<dbReference type="InterPro" id="IPR014026">
    <property type="entry name" value="UDP-Glc/GDP-Man_DH_dimer"/>
</dbReference>
<evidence type="ECO:0000256" key="11">
    <source>
        <dbReference type="PIRSR" id="PIRSR500134-3"/>
    </source>
</evidence>
<comment type="caution">
    <text evidence="13">The sequence shown here is derived from an EMBL/GenBank/DDBJ whole genome shotgun (WGS) entry which is preliminary data.</text>
</comment>
<feature type="binding site" evidence="11">
    <location>
        <position position="87"/>
    </location>
    <ligand>
        <name>NAD(+)</name>
        <dbReference type="ChEBI" id="CHEBI:57540"/>
    </ligand>
</feature>
<dbReference type="SUPFAM" id="SSF52413">
    <property type="entry name" value="UDP-glucose/GDP-mannose dehydrogenase C-terminal domain"/>
    <property type="match status" value="1"/>
</dbReference>
<evidence type="ECO:0000256" key="5">
    <source>
        <dbReference type="ARBA" id="ARBA00023002"/>
    </source>
</evidence>
<organism evidence="13">
    <name type="scientific">Thermomicrobium roseum</name>
    <dbReference type="NCBI Taxonomy" id="500"/>
    <lineage>
        <taxon>Bacteria</taxon>
        <taxon>Pseudomonadati</taxon>
        <taxon>Thermomicrobiota</taxon>
        <taxon>Thermomicrobia</taxon>
        <taxon>Thermomicrobiales</taxon>
        <taxon>Thermomicrobiaceae</taxon>
        <taxon>Thermomicrobium</taxon>
    </lineage>
</organism>
<keyword evidence="5 8" id="KW-0560">Oxidoreductase</keyword>
<dbReference type="NCBIfam" id="TIGR03026">
    <property type="entry name" value="NDP-sugDHase"/>
    <property type="match status" value="1"/>
</dbReference>
<dbReference type="GO" id="GO:0006065">
    <property type="term" value="P:UDP-glucuronate biosynthetic process"/>
    <property type="evidence" value="ECO:0007669"/>
    <property type="project" value="UniProtKB-UniPathway"/>
</dbReference>
<dbReference type="InterPro" id="IPR036220">
    <property type="entry name" value="UDP-Glc/GDP-Man_DH_C_sf"/>
</dbReference>
<feature type="domain" description="UDP-glucose/GDP-mannose dehydrogenase C-terminal" evidence="12">
    <location>
        <begin position="314"/>
        <end position="415"/>
    </location>
</feature>
<dbReference type="SUPFAM" id="SSF48179">
    <property type="entry name" value="6-phosphogluconate dehydrogenase C-terminal domain-like"/>
    <property type="match status" value="1"/>
</dbReference>
<feature type="binding site" evidence="10">
    <location>
        <position position="205"/>
    </location>
    <ligand>
        <name>substrate</name>
    </ligand>
</feature>
<feature type="binding site" evidence="11">
    <location>
        <position position="36"/>
    </location>
    <ligand>
        <name>NAD(+)</name>
        <dbReference type="ChEBI" id="CHEBI:57540"/>
    </ligand>
</feature>
<feature type="binding site" evidence="11">
    <location>
        <position position="264"/>
    </location>
    <ligand>
        <name>NAD(+)</name>
        <dbReference type="ChEBI" id="CHEBI:57540"/>
    </ligand>
</feature>
<dbReference type="Gene3D" id="3.40.50.720">
    <property type="entry name" value="NAD(P)-binding Rossmann-like Domain"/>
    <property type="match status" value="2"/>
</dbReference>
<feature type="binding site" evidence="11">
    <location>
        <position position="156"/>
    </location>
    <ligand>
        <name>NAD(+)</name>
        <dbReference type="ChEBI" id="CHEBI:57540"/>
    </ligand>
</feature>
<name>A0A7C5RSN7_THERO</name>
<evidence type="ECO:0000256" key="10">
    <source>
        <dbReference type="PIRSR" id="PIRSR500134-2"/>
    </source>
</evidence>
<proteinExistence type="inferred from homology"/>
<dbReference type="PIRSF" id="PIRSF500134">
    <property type="entry name" value="UDPglc_DH_bac"/>
    <property type="match status" value="1"/>
</dbReference>
<reference evidence="13" key="1">
    <citation type="journal article" date="2020" name="mSystems">
        <title>Genome- and Community-Level Interaction Insights into Carbon Utilization and Element Cycling Functions of Hydrothermarchaeota in Hydrothermal Sediment.</title>
        <authorList>
            <person name="Zhou Z."/>
            <person name="Liu Y."/>
            <person name="Xu W."/>
            <person name="Pan J."/>
            <person name="Luo Z.H."/>
            <person name="Li M."/>
        </authorList>
    </citation>
    <scope>NUCLEOTIDE SEQUENCE [LARGE SCALE GENOMIC DNA]</scope>
    <source>
        <strain evidence="13">SpSt-1065</strain>
    </source>
</reference>
<accession>A0A7C5RSN7</accession>
<dbReference type="PANTHER" id="PTHR43750:SF3">
    <property type="entry name" value="UDP-GLUCOSE 6-DEHYDROGENASE TUAD"/>
    <property type="match status" value="1"/>
</dbReference>
<dbReference type="InterPro" id="IPR028357">
    <property type="entry name" value="UDPglc_DH_bac"/>
</dbReference>
<dbReference type="PIRSF" id="PIRSF000124">
    <property type="entry name" value="UDPglc_GDPman_dh"/>
    <property type="match status" value="1"/>
</dbReference>
<dbReference type="GO" id="GO:0003979">
    <property type="term" value="F:UDP-glucose 6-dehydrogenase activity"/>
    <property type="evidence" value="ECO:0007669"/>
    <property type="project" value="UniProtKB-EC"/>
</dbReference>
<gene>
    <name evidence="13" type="ORF">ENM21_01295</name>
</gene>
<evidence type="ECO:0000256" key="6">
    <source>
        <dbReference type="ARBA" id="ARBA00023027"/>
    </source>
</evidence>
<evidence type="ECO:0000256" key="9">
    <source>
        <dbReference type="PIRSR" id="PIRSR500134-1"/>
    </source>
</evidence>
<dbReference type="UniPathway" id="UPA00038">
    <property type="reaction ID" value="UER00491"/>
</dbReference>
<dbReference type="InterPro" id="IPR036291">
    <property type="entry name" value="NAD(P)-bd_dom_sf"/>
</dbReference>
<dbReference type="AlphaFoldDB" id="A0A7C5RSN7"/>
<feature type="binding site" evidence="10">
    <location>
        <position position="321"/>
    </location>
    <ligand>
        <name>substrate</name>
    </ligand>
</feature>
<evidence type="ECO:0000256" key="7">
    <source>
        <dbReference type="ARBA" id="ARBA00047473"/>
    </source>
</evidence>
<dbReference type="InterPro" id="IPR017476">
    <property type="entry name" value="UDP-Glc/GDP-Man"/>
</dbReference>